<organism evidence="2 3">
    <name type="scientific">Diatraea saccharalis</name>
    <name type="common">sugarcane borer</name>
    <dbReference type="NCBI Taxonomy" id="40085"/>
    <lineage>
        <taxon>Eukaryota</taxon>
        <taxon>Metazoa</taxon>
        <taxon>Ecdysozoa</taxon>
        <taxon>Arthropoda</taxon>
        <taxon>Hexapoda</taxon>
        <taxon>Insecta</taxon>
        <taxon>Pterygota</taxon>
        <taxon>Neoptera</taxon>
        <taxon>Endopterygota</taxon>
        <taxon>Lepidoptera</taxon>
        <taxon>Glossata</taxon>
        <taxon>Ditrysia</taxon>
        <taxon>Pyraloidea</taxon>
        <taxon>Crambidae</taxon>
        <taxon>Crambinae</taxon>
        <taxon>Diatraea</taxon>
    </lineage>
</organism>
<dbReference type="AlphaFoldDB" id="A0A9N9R8K5"/>
<evidence type="ECO:0000313" key="2">
    <source>
        <dbReference type="EMBL" id="CAG9791548.1"/>
    </source>
</evidence>
<dbReference type="InterPro" id="IPR000873">
    <property type="entry name" value="AMP-dep_synth/lig_dom"/>
</dbReference>
<dbReference type="EMBL" id="OU893334">
    <property type="protein sequence ID" value="CAG9791548.1"/>
    <property type="molecule type" value="Genomic_DNA"/>
</dbReference>
<gene>
    <name evidence="2" type="ORF">DIATSA_LOCUS9156</name>
</gene>
<reference evidence="2" key="2">
    <citation type="submission" date="2022-10" db="EMBL/GenBank/DDBJ databases">
        <authorList>
            <consortium name="ENA_rothamsted_submissions"/>
            <consortium name="culmorum"/>
            <person name="King R."/>
        </authorList>
    </citation>
    <scope>NUCLEOTIDE SEQUENCE</scope>
</reference>
<feature type="domain" description="AMP-dependent synthetase/ligase" evidence="1">
    <location>
        <begin position="2"/>
        <end position="131"/>
    </location>
</feature>
<dbReference type="OrthoDB" id="10253869at2759"/>
<dbReference type="SUPFAM" id="SSF56801">
    <property type="entry name" value="Acetyl-CoA synthetase-like"/>
    <property type="match status" value="1"/>
</dbReference>
<evidence type="ECO:0000259" key="1">
    <source>
        <dbReference type="Pfam" id="PF00501"/>
    </source>
</evidence>
<protein>
    <recommendedName>
        <fullName evidence="1">AMP-dependent synthetase/ligase domain-containing protein</fullName>
    </recommendedName>
</protein>
<reference evidence="2" key="1">
    <citation type="submission" date="2021-12" db="EMBL/GenBank/DDBJ databases">
        <authorList>
            <person name="King R."/>
        </authorList>
    </citation>
    <scope>NUCLEOTIDE SEQUENCE</scope>
</reference>
<keyword evidence="3" id="KW-1185">Reference proteome</keyword>
<dbReference type="Proteomes" id="UP001153714">
    <property type="component" value="Chromosome 3"/>
</dbReference>
<proteinExistence type="predicted"/>
<name>A0A9N9R8K5_9NEOP</name>
<accession>A0A9N9R8K5</accession>
<evidence type="ECO:0000313" key="3">
    <source>
        <dbReference type="Proteomes" id="UP001153714"/>
    </source>
</evidence>
<dbReference type="Pfam" id="PF00501">
    <property type="entry name" value="AMP-binding"/>
    <property type="match status" value="1"/>
</dbReference>
<dbReference type="Gene3D" id="3.40.50.980">
    <property type="match status" value="1"/>
</dbReference>
<sequence length="166" mass="18299">MKAAGLKIGDVVVMMAPNHLDLSIPFYAGFCIGAVGAPMDRTMGAYDLRIAFDTNRPKVVFCQSDKAAVIQLVVNEPKLDTLVVTFDKCESFCSFNEFLERGTNGLSDDQFKPADFDPEHTVALLISTSGTNEFTKICCGDAQKFSYNYTLFVVSILQTSNETFTY</sequence>